<evidence type="ECO:0000313" key="1">
    <source>
        <dbReference type="EMBL" id="TWR28056.1"/>
    </source>
</evidence>
<dbReference type="Proteomes" id="UP000318010">
    <property type="component" value="Unassembled WGS sequence"/>
</dbReference>
<dbReference type="OrthoDB" id="795044at2"/>
<gene>
    <name evidence="1" type="ORF">FPZ42_02240</name>
</gene>
<reference evidence="1 2" key="1">
    <citation type="submission" date="2019-07" db="EMBL/GenBank/DDBJ databases">
        <authorList>
            <person name="Kim J."/>
        </authorList>
    </citation>
    <scope>NUCLEOTIDE SEQUENCE [LARGE SCALE GENOMIC DNA]</scope>
    <source>
        <strain evidence="1 2">MJ1a</strain>
    </source>
</reference>
<name>A0A563U9R6_9SPHI</name>
<keyword evidence="2" id="KW-1185">Reference proteome</keyword>
<organism evidence="1 2">
    <name type="scientific">Mucilaginibacter achroorhodeus</name>
    <dbReference type="NCBI Taxonomy" id="2599294"/>
    <lineage>
        <taxon>Bacteria</taxon>
        <taxon>Pseudomonadati</taxon>
        <taxon>Bacteroidota</taxon>
        <taxon>Sphingobacteriia</taxon>
        <taxon>Sphingobacteriales</taxon>
        <taxon>Sphingobacteriaceae</taxon>
        <taxon>Mucilaginibacter</taxon>
    </lineage>
</organism>
<accession>A0A563U9R6</accession>
<dbReference type="EMBL" id="VOEI01000001">
    <property type="protein sequence ID" value="TWR28056.1"/>
    <property type="molecule type" value="Genomic_DNA"/>
</dbReference>
<proteinExistence type="predicted"/>
<dbReference type="PROSITE" id="PS51257">
    <property type="entry name" value="PROKAR_LIPOPROTEIN"/>
    <property type="match status" value="1"/>
</dbReference>
<dbReference type="RefSeq" id="WP_146268863.1">
    <property type="nucleotide sequence ID" value="NZ_VOEI01000001.1"/>
</dbReference>
<dbReference type="AlphaFoldDB" id="A0A563U9R6"/>
<evidence type="ECO:0000313" key="2">
    <source>
        <dbReference type="Proteomes" id="UP000318010"/>
    </source>
</evidence>
<comment type="caution">
    <text evidence="1">The sequence shown here is derived from an EMBL/GenBank/DDBJ whole genome shotgun (WGS) entry which is preliminary data.</text>
</comment>
<evidence type="ECO:0008006" key="3">
    <source>
        <dbReference type="Google" id="ProtNLM"/>
    </source>
</evidence>
<protein>
    <recommendedName>
        <fullName evidence="3">Lipoprotein</fullName>
    </recommendedName>
</protein>
<sequence length="150" mass="16068">MVSKESIFKLFASVVVVTVIAACSNEEKKKPAADSTAMAKSNTVVTMHADTGHLVGAWHDEAIKTEDGKDIAYEVISKGNKVYIQAITFTGKSLTLNDAPPITSSASEIKKDGDKYVGVNSPTEVYKVDKTGNLLIYDGETLVAVCKKIL</sequence>